<organism evidence="3 4">
    <name type="scientific">Solicola gregarius</name>
    <dbReference type="NCBI Taxonomy" id="2908642"/>
    <lineage>
        <taxon>Bacteria</taxon>
        <taxon>Bacillati</taxon>
        <taxon>Actinomycetota</taxon>
        <taxon>Actinomycetes</taxon>
        <taxon>Propionibacteriales</taxon>
        <taxon>Nocardioidaceae</taxon>
        <taxon>Solicola</taxon>
    </lineage>
</organism>
<dbReference type="GO" id="GO:0006508">
    <property type="term" value="P:proteolysis"/>
    <property type="evidence" value="ECO:0007669"/>
    <property type="project" value="InterPro"/>
</dbReference>
<dbReference type="Pfam" id="PF04389">
    <property type="entry name" value="Peptidase_M28"/>
    <property type="match status" value="1"/>
</dbReference>
<evidence type="ECO:0000259" key="2">
    <source>
        <dbReference type="Pfam" id="PF04389"/>
    </source>
</evidence>
<dbReference type="InterPro" id="IPR045175">
    <property type="entry name" value="M28_fam"/>
</dbReference>
<dbReference type="GO" id="GO:0008235">
    <property type="term" value="F:metalloexopeptidase activity"/>
    <property type="evidence" value="ECO:0007669"/>
    <property type="project" value="InterPro"/>
</dbReference>
<dbReference type="RefSeq" id="WP_271633299.1">
    <property type="nucleotide sequence ID" value="NZ_CP094970.1"/>
</dbReference>
<dbReference type="KEGG" id="sgrg:L0C25_18785"/>
<dbReference type="PROSITE" id="PS51257">
    <property type="entry name" value="PROKAR_LIPOPROTEIN"/>
    <property type="match status" value="1"/>
</dbReference>
<reference evidence="3" key="1">
    <citation type="submission" date="2022-01" db="EMBL/GenBank/DDBJ databases">
        <title>Nocardioidaceae gen. sp. A5X3R13.</title>
        <authorList>
            <person name="Lopez Marin M.A."/>
            <person name="Uhlik O."/>
        </authorList>
    </citation>
    <scope>NUCLEOTIDE SEQUENCE</scope>
    <source>
        <strain evidence="3">A5X3R13</strain>
    </source>
</reference>
<dbReference type="AlphaFoldDB" id="A0AA46YJH7"/>
<dbReference type="SUPFAM" id="SSF53187">
    <property type="entry name" value="Zn-dependent exopeptidases"/>
    <property type="match status" value="1"/>
</dbReference>
<dbReference type="InterPro" id="IPR007484">
    <property type="entry name" value="Peptidase_M28"/>
</dbReference>
<dbReference type="EMBL" id="CP094970">
    <property type="protein sequence ID" value="UYM04560.1"/>
    <property type="molecule type" value="Genomic_DNA"/>
</dbReference>
<evidence type="ECO:0000256" key="1">
    <source>
        <dbReference type="SAM" id="MobiDB-lite"/>
    </source>
</evidence>
<feature type="region of interest" description="Disordered" evidence="1">
    <location>
        <begin position="17"/>
        <end position="59"/>
    </location>
</feature>
<dbReference type="PANTHER" id="PTHR12147">
    <property type="entry name" value="METALLOPEPTIDASE M28 FAMILY MEMBER"/>
    <property type="match status" value="1"/>
</dbReference>
<feature type="compositionally biased region" description="Polar residues" evidence="1">
    <location>
        <begin position="27"/>
        <end position="43"/>
    </location>
</feature>
<dbReference type="Gene3D" id="3.40.630.10">
    <property type="entry name" value="Zn peptidases"/>
    <property type="match status" value="1"/>
</dbReference>
<protein>
    <submittedName>
        <fullName evidence="3">M28 family metallopeptidase</fullName>
    </submittedName>
</protein>
<keyword evidence="4" id="KW-1185">Reference proteome</keyword>
<dbReference type="Proteomes" id="UP001164390">
    <property type="component" value="Chromosome"/>
</dbReference>
<dbReference type="PANTHER" id="PTHR12147:SF26">
    <property type="entry name" value="PEPTIDASE M28 DOMAIN-CONTAINING PROTEIN"/>
    <property type="match status" value="1"/>
</dbReference>
<accession>A0AA46YJH7</accession>
<proteinExistence type="predicted"/>
<feature type="domain" description="Peptidase M28" evidence="2">
    <location>
        <begin position="127"/>
        <end position="319"/>
    </location>
</feature>
<gene>
    <name evidence="3" type="ORF">L0C25_18785</name>
</gene>
<evidence type="ECO:0000313" key="4">
    <source>
        <dbReference type="Proteomes" id="UP001164390"/>
    </source>
</evidence>
<name>A0AA46YJH7_9ACTN</name>
<evidence type="ECO:0000313" key="3">
    <source>
        <dbReference type="EMBL" id="UYM04560.1"/>
    </source>
</evidence>
<sequence length="324" mass="34903">MWRPLATTVLGLALLAGCTDDPEPSARTGSPSYATPGSPSDATPTDLASDPPAERAEPFDADAVLADVRRFANRIGPREATSPGFRRAARFVAQRLRSLGYDVGRTRVPVPAGDSWGVPVDAGTSYNVIADPPGFDATKPYRIVGAHLDSVAVSPGAEDNASGTSVLLELARMASEQPPDVPTRLIAFGAEEPRGESDDLHHFGSRQYVRRMSGPARRNLDGMVALDRVGVRAPAVPICTGGPNGSGLRREVERTARAARVPHATCDDNRASDHWSFEKAGLPAIRLGSVPYAGYHSAQDRPHYVDDREVRRVGRIMWRWLRSP</sequence>